<evidence type="ECO:0000256" key="11">
    <source>
        <dbReference type="PIRNR" id="PIRNR001251"/>
    </source>
</evidence>
<evidence type="ECO:0000256" key="6">
    <source>
        <dbReference type="ARBA" id="ARBA00022801"/>
    </source>
</evidence>
<evidence type="ECO:0000256" key="7">
    <source>
        <dbReference type="ARBA" id="ARBA00022833"/>
    </source>
</evidence>
<keyword evidence="8" id="KW-0546">Nucleotide metabolism</keyword>
<evidence type="ECO:0000256" key="2">
    <source>
        <dbReference type="ARBA" id="ARBA00004955"/>
    </source>
</evidence>
<dbReference type="EMBL" id="JAACJM010000179">
    <property type="protein sequence ID" value="KAF5340090.1"/>
    <property type="molecule type" value="Genomic_DNA"/>
</dbReference>
<dbReference type="PROSITE" id="PS00485">
    <property type="entry name" value="A_DEAMINASE"/>
    <property type="match status" value="1"/>
</dbReference>
<dbReference type="GO" id="GO:0005829">
    <property type="term" value="C:cytosol"/>
    <property type="evidence" value="ECO:0007669"/>
    <property type="project" value="TreeGrafter"/>
</dbReference>
<accession>A0A8H5FK30</accession>
<keyword evidence="14" id="KW-1185">Reference proteome</keyword>
<evidence type="ECO:0000256" key="1">
    <source>
        <dbReference type="ARBA" id="ARBA00001947"/>
    </source>
</evidence>
<dbReference type="FunFam" id="3.20.20.140:FF:000035">
    <property type="entry name" value="Probable amp deaminase"/>
    <property type="match status" value="1"/>
</dbReference>
<dbReference type="InterPro" id="IPR006329">
    <property type="entry name" value="AMPD"/>
</dbReference>
<evidence type="ECO:0000256" key="12">
    <source>
        <dbReference type="SAM" id="MobiDB-lite"/>
    </source>
</evidence>
<dbReference type="InterPro" id="IPR032466">
    <property type="entry name" value="Metal_Hydrolase"/>
</dbReference>
<sequence>MIEVPDKARLDPTRAVKPHSKFFHFLHLFSTLMSHHATPDHRDLTPKDSTDHLQVPENRDGFFGYTEEKTLQHIEGKYLSQRRGSDAASEGSASFVGSLQMSTLQSVFGDSSHHRPASPFLEDTEDEGEIRKERIPTIPEITINPELLHLFQSLQKCLKLRDKYMCKSRQRLGDNPRDYDGNFPGFDDEHADLPGMRPYTDIATNHAPPQPEKWRIYPKPPPPHWHWTDKKHAMTADGRHSPVGEFNFDECEIPGEDAWEFAIDDTGVYQIYDNSEHQKPIFDIPTVREYFQDLDYVLGVIADGPMKSFAFRRLRYLSSKFQMYSLMNEVQEMAEVKRVPHRDFYNVRKVDTHVHHSSSMNQKHLLRFIKSKMKRSPQDIVIFRDGHELTLEQVFQSLKLTAYDLSIDTLDMHAQQDSFHRFDKFNLKYNPIGESRLREIFLKTDNYIEGRYLAELTSELMTDLEQSKYQNCEWRLSIYGRSLDEWDKLAKWVVNNKLFSHNVRWLIQVPRLYEVYKANGSVKTFEDIVTNLFKPLFEVTKNPKSHPELHVFLQRVVGFDSVDDESRVERRIYKKYPYPRLWDTDKSPPYSYWVYYTYANMASLNQWRQKRGFNTFVFRPHSGEAGDTDHLTSAFLTGHSISHGILLRKVPALQYLFYLKQIGIAMSPLSNNALFLSYERNPFPEFFKTGLNISLSTDDPLQFHFTKEPLLEEYSVVAHIYKMPQSSLAELARNSVIQSGFEMEMKQHWLGHQWYLPGAAGNDIHKTNVPNMRLAYRHQTLLEELDLISGRIDGISRVADSVAAGAMH</sequence>
<dbReference type="Pfam" id="PF19326">
    <property type="entry name" value="AMP_deaminase"/>
    <property type="match status" value="1"/>
</dbReference>
<dbReference type="OrthoDB" id="1723809at2759"/>
<dbReference type="Proteomes" id="UP000559256">
    <property type="component" value="Unassembled WGS sequence"/>
</dbReference>
<keyword evidence="7" id="KW-0862">Zinc</keyword>
<evidence type="ECO:0000256" key="10">
    <source>
        <dbReference type="ARBA" id="ARBA00078830"/>
    </source>
</evidence>
<comment type="similarity">
    <text evidence="3 11">Belongs to the metallo-dependent hydrolases superfamily. Adenosine and AMP deaminases family.</text>
</comment>
<comment type="pathway">
    <text evidence="2">Purine metabolism; IMP biosynthesis via salvage pathway; IMP from AMP: step 1/1.</text>
</comment>
<protein>
    <recommendedName>
        <fullName evidence="9">AMP deaminase</fullName>
        <ecNumber evidence="4">3.5.4.6</ecNumber>
    </recommendedName>
    <alternativeName>
        <fullName evidence="10">Myoadenylate deaminase</fullName>
    </alternativeName>
</protein>
<keyword evidence="6" id="KW-0378">Hydrolase</keyword>
<proteinExistence type="inferred from homology"/>
<reference evidence="13 14" key="1">
    <citation type="journal article" date="2020" name="ISME J.">
        <title>Uncovering the hidden diversity of litter-decomposition mechanisms in mushroom-forming fungi.</title>
        <authorList>
            <person name="Floudas D."/>
            <person name="Bentzer J."/>
            <person name="Ahren D."/>
            <person name="Johansson T."/>
            <person name="Persson P."/>
            <person name="Tunlid A."/>
        </authorList>
    </citation>
    <scope>NUCLEOTIDE SEQUENCE [LARGE SCALE GENOMIC DNA]</scope>
    <source>
        <strain evidence="13 14">CBS 291.85</strain>
    </source>
</reference>
<dbReference type="EC" id="3.5.4.6" evidence="4"/>
<evidence type="ECO:0000256" key="5">
    <source>
        <dbReference type="ARBA" id="ARBA00022723"/>
    </source>
</evidence>
<dbReference type="GO" id="GO:0046033">
    <property type="term" value="P:AMP metabolic process"/>
    <property type="evidence" value="ECO:0007669"/>
    <property type="project" value="TreeGrafter"/>
</dbReference>
<dbReference type="Gene3D" id="3.20.20.140">
    <property type="entry name" value="Metal-dependent hydrolases"/>
    <property type="match status" value="1"/>
</dbReference>
<dbReference type="PANTHER" id="PTHR11359:SF0">
    <property type="entry name" value="AMP DEAMINASE"/>
    <property type="match status" value="1"/>
</dbReference>
<dbReference type="Gene3D" id="4.10.800.20">
    <property type="match status" value="1"/>
</dbReference>
<dbReference type="NCBIfam" id="TIGR01429">
    <property type="entry name" value="AMP_deaminase"/>
    <property type="match status" value="1"/>
</dbReference>
<feature type="region of interest" description="Disordered" evidence="12">
    <location>
        <begin position="109"/>
        <end position="128"/>
    </location>
</feature>
<evidence type="ECO:0000256" key="9">
    <source>
        <dbReference type="ARBA" id="ARBA00072037"/>
    </source>
</evidence>
<evidence type="ECO:0000256" key="8">
    <source>
        <dbReference type="ARBA" id="ARBA00023080"/>
    </source>
</evidence>
<dbReference type="SUPFAM" id="SSF51556">
    <property type="entry name" value="Metallo-dependent hydrolases"/>
    <property type="match status" value="1"/>
</dbReference>
<dbReference type="GO" id="GO:0046872">
    <property type="term" value="F:metal ion binding"/>
    <property type="evidence" value="ECO:0007669"/>
    <property type="project" value="UniProtKB-KW"/>
</dbReference>
<keyword evidence="5" id="KW-0479">Metal-binding</keyword>
<evidence type="ECO:0000313" key="13">
    <source>
        <dbReference type="EMBL" id="KAF5340090.1"/>
    </source>
</evidence>
<evidence type="ECO:0000313" key="14">
    <source>
        <dbReference type="Proteomes" id="UP000559256"/>
    </source>
</evidence>
<evidence type="ECO:0000256" key="3">
    <source>
        <dbReference type="ARBA" id="ARBA00006676"/>
    </source>
</evidence>
<dbReference type="GO" id="GO:0032264">
    <property type="term" value="P:IMP salvage"/>
    <property type="evidence" value="ECO:0007669"/>
    <property type="project" value="UniProtKB-UniPathway"/>
</dbReference>
<dbReference type="InterPro" id="IPR006650">
    <property type="entry name" value="A/AMP_deam_AS"/>
</dbReference>
<dbReference type="PANTHER" id="PTHR11359">
    <property type="entry name" value="AMP DEAMINASE"/>
    <property type="match status" value="1"/>
</dbReference>
<dbReference type="AlphaFoldDB" id="A0A8H5FK30"/>
<dbReference type="CDD" id="cd01319">
    <property type="entry name" value="AMPD"/>
    <property type="match status" value="1"/>
</dbReference>
<organism evidence="13 14">
    <name type="scientific">Tetrapyrgos nigripes</name>
    <dbReference type="NCBI Taxonomy" id="182062"/>
    <lineage>
        <taxon>Eukaryota</taxon>
        <taxon>Fungi</taxon>
        <taxon>Dikarya</taxon>
        <taxon>Basidiomycota</taxon>
        <taxon>Agaricomycotina</taxon>
        <taxon>Agaricomycetes</taxon>
        <taxon>Agaricomycetidae</taxon>
        <taxon>Agaricales</taxon>
        <taxon>Marasmiineae</taxon>
        <taxon>Marasmiaceae</taxon>
        <taxon>Tetrapyrgos</taxon>
    </lineage>
</organism>
<dbReference type="UniPathway" id="UPA00591">
    <property type="reaction ID" value="UER00663"/>
</dbReference>
<evidence type="ECO:0000256" key="4">
    <source>
        <dbReference type="ARBA" id="ARBA00012775"/>
    </source>
</evidence>
<comment type="cofactor">
    <cofactor evidence="1">
        <name>Zn(2+)</name>
        <dbReference type="ChEBI" id="CHEBI:29105"/>
    </cofactor>
</comment>
<comment type="caution">
    <text evidence="13">The sequence shown here is derived from an EMBL/GenBank/DDBJ whole genome shotgun (WGS) entry which is preliminary data.</text>
</comment>
<dbReference type="PIRSF" id="PIRSF001251">
    <property type="entry name" value="AMP_deaminase_met"/>
    <property type="match status" value="1"/>
</dbReference>
<dbReference type="GO" id="GO:0003876">
    <property type="term" value="F:AMP deaminase activity"/>
    <property type="evidence" value="ECO:0007669"/>
    <property type="project" value="UniProtKB-EC"/>
</dbReference>
<gene>
    <name evidence="13" type="ORF">D9758_013176</name>
</gene>
<name>A0A8H5FK30_9AGAR</name>
<dbReference type="FunFam" id="4.10.800.20:FF:000001">
    <property type="entry name" value="AMP deaminase"/>
    <property type="match status" value="1"/>
</dbReference>